<protein>
    <submittedName>
        <fullName evidence="1">Uncharacterized protein</fullName>
    </submittedName>
</protein>
<comment type="caution">
    <text evidence="1">The sequence shown here is derived from an EMBL/GenBank/DDBJ whole genome shotgun (WGS) entry which is preliminary data.</text>
</comment>
<reference evidence="1 2" key="1">
    <citation type="submission" date="2018-04" db="EMBL/GenBank/DDBJ databases">
        <authorList>
            <person name="Hagen T."/>
        </authorList>
    </citation>
    <scope>NUCLEOTIDE SEQUENCE [LARGE SCALE GENOMIC DNA]</scope>
    <source>
        <strain evidence="1 2">TPD7009</strain>
    </source>
</reference>
<organism evidence="1 2">
    <name type="scientific">Rhizobium rhizogenes</name>
    <name type="common">Agrobacterium rhizogenes</name>
    <dbReference type="NCBI Taxonomy" id="359"/>
    <lineage>
        <taxon>Bacteria</taxon>
        <taxon>Pseudomonadati</taxon>
        <taxon>Pseudomonadota</taxon>
        <taxon>Alphaproteobacteria</taxon>
        <taxon>Hyphomicrobiales</taxon>
        <taxon>Rhizobiaceae</taxon>
        <taxon>Rhizobium/Agrobacterium group</taxon>
        <taxon>Rhizobium</taxon>
    </lineage>
</organism>
<accession>A0AA92C0N0</accession>
<name>A0AA92C0N0_RHIRH</name>
<proteinExistence type="predicted"/>
<dbReference type="EMBL" id="QDFR01000007">
    <property type="protein sequence ID" value="PVE51337.1"/>
    <property type="molecule type" value="Genomic_DNA"/>
</dbReference>
<evidence type="ECO:0000313" key="2">
    <source>
        <dbReference type="Proteomes" id="UP000244335"/>
    </source>
</evidence>
<dbReference type="Proteomes" id="UP000244335">
    <property type="component" value="Unassembled WGS sequence"/>
</dbReference>
<evidence type="ECO:0000313" key="1">
    <source>
        <dbReference type="EMBL" id="PVE51337.1"/>
    </source>
</evidence>
<dbReference type="AlphaFoldDB" id="A0AA92C0N0"/>
<sequence length="69" mass="7729">MIIESIAASAFKTEAAFAVSLAEEKAALGKSYFPKIHEIRKIDLEHEVPNSQKRQTRASAFLEIPSWPE</sequence>
<gene>
    <name evidence="1" type="ORF">DC430_17980</name>
</gene>